<dbReference type="EC" id="4.2.1.96" evidence="3"/>
<accession>A0ABQ5PWB2</accession>
<keyword evidence="6" id="KW-1185">Reference proteome</keyword>
<protein>
    <recommendedName>
        <fullName evidence="3">4a-hydroxytetrahydrobiopterin dehydratase</fullName>
        <ecNumber evidence="3">4.2.1.96</ecNumber>
    </recommendedName>
</protein>
<dbReference type="InterPro" id="IPR036428">
    <property type="entry name" value="PCD_sf"/>
</dbReference>
<dbReference type="NCBIfam" id="NF002017">
    <property type="entry name" value="PRK00823.1-2"/>
    <property type="match status" value="1"/>
</dbReference>
<proteinExistence type="inferred from homology"/>
<name>A0ABQ5PWB2_9BACT</name>
<comment type="catalytic activity">
    <reaction evidence="1">
        <text>(4aS,6R)-4a-hydroxy-L-erythro-5,6,7,8-tetrahydrobiopterin = (6R)-L-erythro-6,7-dihydrobiopterin + H2O</text>
        <dbReference type="Rhea" id="RHEA:11920"/>
        <dbReference type="ChEBI" id="CHEBI:15377"/>
        <dbReference type="ChEBI" id="CHEBI:15642"/>
        <dbReference type="ChEBI" id="CHEBI:43120"/>
        <dbReference type="EC" id="4.2.1.96"/>
    </reaction>
</comment>
<gene>
    <name evidence="5" type="ORF">GETHED_08050</name>
</gene>
<keyword evidence="4" id="KW-0456">Lyase</keyword>
<evidence type="ECO:0000256" key="3">
    <source>
        <dbReference type="ARBA" id="ARBA00013252"/>
    </source>
</evidence>
<evidence type="ECO:0000256" key="2">
    <source>
        <dbReference type="ARBA" id="ARBA00006472"/>
    </source>
</evidence>
<evidence type="ECO:0000313" key="5">
    <source>
        <dbReference type="EMBL" id="GLH66441.1"/>
    </source>
</evidence>
<comment type="similarity">
    <text evidence="2">Belongs to the pterin-4-alpha-carbinolamine dehydratase family.</text>
</comment>
<dbReference type="Proteomes" id="UP001165044">
    <property type="component" value="Unassembled WGS sequence"/>
</dbReference>
<dbReference type="PANTHER" id="PTHR12599">
    <property type="entry name" value="PTERIN-4-ALPHA-CARBINOLAMINE DEHYDRATASE"/>
    <property type="match status" value="1"/>
</dbReference>
<dbReference type="RefSeq" id="WP_285606685.1">
    <property type="nucleotide sequence ID" value="NZ_BSDC01000001.1"/>
</dbReference>
<organism evidence="5 6">
    <name type="scientific">Geothrix edaphica</name>
    <dbReference type="NCBI Taxonomy" id="2927976"/>
    <lineage>
        <taxon>Bacteria</taxon>
        <taxon>Pseudomonadati</taxon>
        <taxon>Acidobacteriota</taxon>
        <taxon>Holophagae</taxon>
        <taxon>Holophagales</taxon>
        <taxon>Holophagaceae</taxon>
        <taxon>Geothrix</taxon>
    </lineage>
</organism>
<evidence type="ECO:0000313" key="6">
    <source>
        <dbReference type="Proteomes" id="UP001165044"/>
    </source>
</evidence>
<dbReference type="EMBL" id="BSDC01000001">
    <property type="protein sequence ID" value="GLH66441.1"/>
    <property type="molecule type" value="Genomic_DNA"/>
</dbReference>
<comment type="caution">
    <text evidence="5">The sequence shown here is derived from an EMBL/GenBank/DDBJ whole genome shotgun (WGS) entry which is preliminary data.</text>
</comment>
<dbReference type="InterPro" id="IPR001533">
    <property type="entry name" value="Pterin_deHydtase"/>
</dbReference>
<dbReference type="Pfam" id="PF01329">
    <property type="entry name" value="Pterin_4a"/>
    <property type="match status" value="1"/>
</dbReference>
<dbReference type="Gene3D" id="3.30.1360.20">
    <property type="entry name" value="Transcriptional coactivator/pterin dehydratase"/>
    <property type="match status" value="1"/>
</dbReference>
<sequence length="81" mass="9220">MSWIEQDGCLVREFRTPDFMTAFRIVTAVVEPSEAMNHHPDIIFGWGHVRIALTTHDAGGITEKDQQLARLIDEAVRPFDL</sequence>
<dbReference type="CDD" id="cd00488">
    <property type="entry name" value="PCD_DCoH"/>
    <property type="match status" value="1"/>
</dbReference>
<dbReference type="SUPFAM" id="SSF55248">
    <property type="entry name" value="PCD-like"/>
    <property type="match status" value="1"/>
</dbReference>
<evidence type="ECO:0000256" key="1">
    <source>
        <dbReference type="ARBA" id="ARBA00001554"/>
    </source>
</evidence>
<reference evidence="5" key="1">
    <citation type="journal article" date="2023" name="Antonie Van Leeuwenhoek">
        <title>Mesoterricola silvestris gen. nov., sp. nov., Mesoterricola sediminis sp. nov., Geothrix oryzae sp. nov., Geothrix edaphica sp. nov., Geothrix rubra sp. nov., and Geothrix limicola sp. nov., six novel members of Acidobacteriota isolated from soils.</title>
        <authorList>
            <person name="Itoh H."/>
            <person name="Sugisawa Y."/>
            <person name="Mise K."/>
            <person name="Xu Z."/>
            <person name="Kuniyasu M."/>
            <person name="Ushijima N."/>
            <person name="Kawano K."/>
            <person name="Kobayashi E."/>
            <person name="Shiratori Y."/>
            <person name="Masuda Y."/>
            <person name="Senoo K."/>
        </authorList>
    </citation>
    <scope>NUCLEOTIDE SEQUENCE</scope>
    <source>
        <strain evidence="5">Red802</strain>
    </source>
</reference>
<evidence type="ECO:0000256" key="4">
    <source>
        <dbReference type="ARBA" id="ARBA00023239"/>
    </source>
</evidence>
<dbReference type="PANTHER" id="PTHR12599:SF0">
    <property type="entry name" value="PTERIN-4-ALPHA-CARBINOLAMINE DEHYDRATASE"/>
    <property type="match status" value="1"/>
</dbReference>